<dbReference type="Gene3D" id="3.40.30.10">
    <property type="entry name" value="Glutaredoxin"/>
    <property type="match status" value="1"/>
</dbReference>
<feature type="signal peptide" evidence="2">
    <location>
        <begin position="1"/>
        <end position="23"/>
    </location>
</feature>
<feature type="chain" id="PRO_5024422277" evidence="2">
    <location>
        <begin position="24"/>
        <end position="192"/>
    </location>
</feature>
<protein>
    <submittedName>
        <fullName evidence="4">TlpA family protein disulfide reductase</fullName>
    </submittedName>
</protein>
<evidence type="ECO:0000313" key="5">
    <source>
        <dbReference type="Proteomes" id="UP000322918"/>
    </source>
</evidence>
<dbReference type="InterPro" id="IPR013740">
    <property type="entry name" value="Redoxin"/>
</dbReference>
<dbReference type="PANTHER" id="PTHR42852">
    <property type="entry name" value="THIOL:DISULFIDE INTERCHANGE PROTEIN DSBE"/>
    <property type="match status" value="1"/>
</dbReference>
<dbReference type="CDD" id="cd02966">
    <property type="entry name" value="TlpA_like_family"/>
    <property type="match status" value="1"/>
</dbReference>
<dbReference type="RefSeq" id="WP_141814662.1">
    <property type="nucleotide sequence ID" value="NZ_VFPL01000001.1"/>
</dbReference>
<organism evidence="4 5">
    <name type="scientific">Arcticibacter tournemirensis</name>
    <dbReference type="NCBI Taxonomy" id="699437"/>
    <lineage>
        <taxon>Bacteria</taxon>
        <taxon>Pseudomonadati</taxon>
        <taxon>Bacteroidota</taxon>
        <taxon>Sphingobacteriia</taxon>
        <taxon>Sphingobacteriales</taxon>
        <taxon>Sphingobacteriaceae</taxon>
        <taxon>Arcticibacter</taxon>
    </lineage>
</organism>
<dbReference type="PANTHER" id="PTHR42852:SF17">
    <property type="entry name" value="THIOREDOXIN-LIKE PROTEIN HI_1115"/>
    <property type="match status" value="1"/>
</dbReference>
<dbReference type="PROSITE" id="PS51257">
    <property type="entry name" value="PROKAR_LIPOPROTEIN"/>
    <property type="match status" value="1"/>
</dbReference>
<dbReference type="PROSITE" id="PS51352">
    <property type="entry name" value="THIOREDOXIN_2"/>
    <property type="match status" value="1"/>
</dbReference>
<name>A0A5M9GL17_9SPHI</name>
<comment type="caution">
    <text evidence="4">The sequence shown here is derived from an EMBL/GenBank/DDBJ whole genome shotgun (WGS) entry which is preliminary data.</text>
</comment>
<evidence type="ECO:0000313" key="4">
    <source>
        <dbReference type="EMBL" id="KAA8474577.1"/>
    </source>
</evidence>
<gene>
    <name evidence="4" type="ORF">F1649_22120</name>
</gene>
<evidence type="ECO:0000256" key="2">
    <source>
        <dbReference type="SAM" id="SignalP"/>
    </source>
</evidence>
<feature type="domain" description="Thioredoxin" evidence="3">
    <location>
        <begin position="50"/>
        <end position="190"/>
    </location>
</feature>
<keyword evidence="2" id="KW-0732">Signal</keyword>
<dbReference type="GO" id="GO:0016491">
    <property type="term" value="F:oxidoreductase activity"/>
    <property type="evidence" value="ECO:0007669"/>
    <property type="project" value="InterPro"/>
</dbReference>
<dbReference type="Pfam" id="PF08534">
    <property type="entry name" value="Redoxin"/>
    <property type="match status" value="1"/>
</dbReference>
<accession>A0A5M9GL17</accession>
<feature type="compositionally biased region" description="Low complexity" evidence="1">
    <location>
        <begin position="41"/>
        <end position="52"/>
    </location>
</feature>
<dbReference type="EMBL" id="VWNE01000060">
    <property type="protein sequence ID" value="KAA8474577.1"/>
    <property type="molecule type" value="Genomic_DNA"/>
</dbReference>
<feature type="region of interest" description="Disordered" evidence="1">
    <location>
        <begin position="30"/>
        <end position="52"/>
    </location>
</feature>
<evidence type="ECO:0000259" key="3">
    <source>
        <dbReference type="PROSITE" id="PS51352"/>
    </source>
</evidence>
<keyword evidence="5" id="KW-1185">Reference proteome</keyword>
<dbReference type="InterPro" id="IPR050553">
    <property type="entry name" value="Thioredoxin_ResA/DsbE_sf"/>
</dbReference>
<dbReference type="InterPro" id="IPR013766">
    <property type="entry name" value="Thioredoxin_domain"/>
</dbReference>
<sequence>MKTQFRNLAVRSGIFIITAISLAACGNTDKNKENKVESGNTPTEEVATTEAPAPAASDISFKDKSGKTVLLSSLKGNVVFINFWATWCPPCIHEMPSINKLKQSFKDNDDIAFLMVDVDNKIEKSTAFMKDKGYDLPVYVPAGDIPQDYLGSAIPTTVILDKSGDMIARMEGGRDYTSPEIIKALNELVESN</sequence>
<dbReference type="OrthoDB" id="9815205at2"/>
<evidence type="ECO:0000256" key="1">
    <source>
        <dbReference type="SAM" id="MobiDB-lite"/>
    </source>
</evidence>
<dbReference type="AlphaFoldDB" id="A0A5M9GL17"/>
<dbReference type="Proteomes" id="UP000322918">
    <property type="component" value="Unassembled WGS sequence"/>
</dbReference>
<dbReference type="SUPFAM" id="SSF52833">
    <property type="entry name" value="Thioredoxin-like"/>
    <property type="match status" value="1"/>
</dbReference>
<reference evidence="4 5" key="1">
    <citation type="submission" date="2019-09" db="EMBL/GenBank/DDBJ databases">
        <title>Pararcticibacter amylolyticus gen. nov., sp. nov., isolated from a rottenly hemp rope, and reclassification of Pedobacter tournemirensis as Pararcticibacter tournemirensis comb. nov.</title>
        <authorList>
            <person name="Cai Y."/>
        </authorList>
    </citation>
    <scope>NUCLEOTIDE SEQUENCE [LARGE SCALE GENOMIC DNA]</scope>
    <source>
        <strain evidence="4 5">TF5-37.2-LB10</strain>
    </source>
</reference>
<proteinExistence type="predicted"/>
<dbReference type="InterPro" id="IPR036249">
    <property type="entry name" value="Thioredoxin-like_sf"/>
</dbReference>